<evidence type="ECO:0000256" key="2">
    <source>
        <dbReference type="ARBA" id="ARBA00008367"/>
    </source>
</evidence>
<comment type="subunit">
    <text evidence="11 12">PSII is composed of 1 copy each of membrane proteins PsbA, PsbB, PsbC, PsbD, PsbE, PsbF, PsbH, PsbI, PsbJ, PsbK, PsbL, PsbM, PsbT, PsbY, PsbZ, Psb30/Ycf12, at least 3 peripheral proteins of the oxygen-evolving complex and a large number of cofactors. It forms dimeric complexes.</text>
</comment>
<comment type="function">
    <text evidence="13">Controls the interaction of photosystem II (PSII) cores with the light-harvesting antenna, regulates electron flow through the 2 photosystem reaction centers. PSII is a light-driven water plastoquinone oxidoreductase, using light energy to abstract electrons from H(2)O, generating a proton gradient subsequently used for ATP formation.</text>
</comment>
<keyword evidence="10 12" id="KW-0604">Photosystem II</keyword>
<name>A0A386AZA6_9CHLO</name>
<geneLocation type="chloroplast" evidence="14"/>
<gene>
    <name evidence="12 14" type="primary">psbZ</name>
</gene>
<dbReference type="GO" id="GO:0009539">
    <property type="term" value="C:photosystem II reaction center"/>
    <property type="evidence" value="ECO:0007669"/>
    <property type="project" value="InterPro"/>
</dbReference>
<comment type="similarity">
    <text evidence="2 12 13">Belongs to the PsbZ family.</text>
</comment>
<dbReference type="PANTHER" id="PTHR34971">
    <property type="entry name" value="PHOTOSYSTEM II REACTION CENTER PROTEIN Z"/>
    <property type="match status" value="1"/>
</dbReference>
<keyword evidence="4 12" id="KW-0674">Reaction center</keyword>
<dbReference type="GO" id="GO:0009535">
    <property type="term" value="C:chloroplast thylakoid membrane"/>
    <property type="evidence" value="ECO:0007669"/>
    <property type="project" value="UniProtKB-SubCell"/>
</dbReference>
<dbReference type="AlphaFoldDB" id="A0A386AZA6"/>
<reference evidence="14" key="1">
    <citation type="submission" date="2018-07" db="EMBL/GenBank/DDBJ databases">
        <authorList>
            <person name="Quirk P.G."/>
            <person name="Krulwich T.A."/>
        </authorList>
    </citation>
    <scope>NUCLEOTIDE SEQUENCE</scope>
</reference>
<dbReference type="GO" id="GO:0015979">
    <property type="term" value="P:photosynthesis"/>
    <property type="evidence" value="ECO:0007669"/>
    <property type="project" value="UniProtKB-UniRule"/>
</dbReference>
<evidence type="ECO:0000256" key="8">
    <source>
        <dbReference type="ARBA" id="ARBA00023078"/>
    </source>
</evidence>
<keyword evidence="14" id="KW-0150">Chloroplast</keyword>
<reference evidence="14" key="2">
    <citation type="journal article" date="2019" name="Mol. Phylogenet. Evol.">
        <title>Reassessment of the classification of bryopsidales (chlorophyta) based on chloroplast phylogenomic analyses.</title>
        <authorList>
            <person name="Cremen M.C."/>
            <person name="Leliaert F."/>
            <person name="West J."/>
            <person name="Lam D.W."/>
            <person name="Shimada S."/>
            <person name="Lopez-Bautista J.M."/>
            <person name="Verbruggen H."/>
        </authorList>
    </citation>
    <scope>NUCLEOTIDE SEQUENCE</scope>
</reference>
<evidence type="ECO:0000256" key="9">
    <source>
        <dbReference type="ARBA" id="ARBA00023136"/>
    </source>
</evidence>
<dbReference type="InterPro" id="IPR002644">
    <property type="entry name" value="PSII_PsbZ"/>
</dbReference>
<dbReference type="PANTHER" id="PTHR34971:SF2">
    <property type="entry name" value="PHOTOSYSTEM II REACTION CENTER PROTEIN Z"/>
    <property type="match status" value="1"/>
</dbReference>
<dbReference type="SUPFAM" id="SSF161055">
    <property type="entry name" value="PsbZ-like"/>
    <property type="match status" value="1"/>
</dbReference>
<evidence type="ECO:0000313" key="14">
    <source>
        <dbReference type="EMBL" id="AYC64778.1"/>
    </source>
</evidence>
<evidence type="ECO:0000256" key="11">
    <source>
        <dbReference type="ARBA" id="ARBA00038734"/>
    </source>
</evidence>
<evidence type="ECO:0000256" key="1">
    <source>
        <dbReference type="ARBA" id="ARBA00004141"/>
    </source>
</evidence>
<evidence type="ECO:0000256" key="5">
    <source>
        <dbReference type="ARBA" id="ARBA00022531"/>
    </source>
</evidence>
<comment type="subcellular location">
    <subcellularLocation>
        <location evidence="1">Membrane</location>
        <topology evidence="1">Multi-pass membrane protein</topology>
    </subcellularLocation>
    <subcellularLocation>
        <location evidence="12">Plastid</location>
        <location evidence="12">Chloroplast thylakoid membrane</location>
        <topology evidence="12">Multi-pass membrane protein</topology>
    </subcellularLocation>
</comment>
<dbReference type="EMBL" id="MH591102">
    <property type="protein sequence ID" value="AYC64778.1"/>
    <property type="molecule type" value="Genomic_DNA"/>
</dbReference>
<organism evidence="14">
    <name type="scientific">Boodleopsis sp. FL1161</name>
    <dbReference type="NCBI Taxonomy" id="2364084"/>
    <lineage>
        <taxon>Eukaryota</taxon>
        <taxon>Viridiplantae</taxon>
        <taxon>Chlorophyta</taxon>
        <taxon>core chlorophytes</taxon>
        <taxon>Ulvophyceae</taxon>
        <taxon>TCBD clade</taxon>
        <taxon>Bryopsidales</taxon>
        <taxon>Halimedineae</taxon>
        <taxon>Halimedaceae</taxon>
        <taxon>Rhipileae</taxon>
        <taxon>Boodleopsis</taxon>
    </lineage>
</organism>
<evidence type="ECO:0000256" key="3">
    <source>
        <dbReference type="ARBA" id="ARBA00021665"/>
    </source>
</evidence>
<keyword evidence="5 12" id="KW-0602">Photosynthesis</keyword>
<dbReference type="NCBIfam" id="TIGR03043">
    <property type="entry name" value="PS_II_psbZ"/>
    <property type="match status" value="1"/>
</dbReference>
<dbReference type="InterPro" id="IPR036512">
    <property type="entry name" value="PSII_PsbZ_sf"/>
</dbReference>
<evidence type="ECO:0000256" key="12">
    <source>
        <dbReference type="HAMAP-Rule" id="MF_00644"/>
    </source>
</evidence>
<keyword evidence="7 12" id="KW-1133">Transmembrane helix</keyword>
<dbReference type="Pfam" id="PF01737">
    <property type="entry name" value="Ycf9"/>
    <property type="match status" value="1"/>
</dbReference>
<evidence type="ECO:0000256" key="13">
    <source>
        <dbReference type="RuleBase" id="RU003472"/>
    </source>
</evidence>
<comment type="function">
    <text evidence="12">May control the interaction of photosystem II (PSII) cores with the light-harvesting antenna, regulates electron flow through the 2 photosystem reaction centers. PSII is a light-driven water plastoquinone oxidoreductase, using light energy to abstract electrons from H(2)O, generating a proton gradient subsequently used for ATP formation.</text>
</comment>
<sequence>MNLLFQLALLLFIGVSFLLVVGVPIVFANGKSLSWKNSKTTLYTGISFWIFLVFIVGLLNSFVV</sequence>
<keyword evidence="6 12" id="KW-0812">Transmembrane</keyword>
<keyword evidence="9 12" id="KW-0472">Membrane</keyword>
<dbReference type="GO" id="GO:0042549">
    <property type="term" value="P:photosystem II stabilization"/>
    <property type="evidence" value="ECO:0007669"/>
    <property type="project" value="InterPro"/>
</dbReference>
<proteinExistence type="inferred from homology"/>
<protein>
    <recommendedName>
        <fullName evidence="3 12">Photosystem II reaction center protein Z</fullName>
        <shortName evidence="12">PSII-Z</shortName>
    </recommendedName>
</protein>
<keyword evidence="8 12" id="KW-0793">Thylakoid</keyword>
<keyword evidence="14" id="KW-0934">Plastid</keyword>
<evidence type="ECO:0000256" key="7">
    <source>
        <dbReference type="ARBA" id="ARBA00022989"/>
    </source>
</evidence>
<dbReference type="HAMAP" id="MF_00644">
    <property type="entry name" value="PSII_PsbZ"/>
    <property type="match status" value="1"/>
</dbReference>
<dbReference type="Gene3D" id="1.10.287.740">
    <property type="entry name" value="Photosystem II PsbZ, reaction centre"/>
    <property type="match status" value="1"/>
</dbReference>
<accession>A0A386AZA6</accession>
<evidence type="ECO:0000256" key="10">
    <source>
        <dbReference type="ARBA" id="ARBA00023276"/>
    </source>
</evidence>
<evidence type="ECO:0000256" key="6">
    <source>
        <dbReference type="ARBA" id="ARBA00022692"/>
    </source>
</evidence>
<evidence type="ECO:0000256" key="4">
    <source>
        <dbReference type="ARBA" id="ARBA00022469"/>
    </source>
</evidence>